<name>A0A6C0GPH2_9BACT</name>
<evidence type="ECO:0000313" key="5">
    <source>
        <dbReference type="EMBL" id="QHT69948.1"/>
    </source>
</evidence>
<dbReference type="Pfam" id="PF13185">
    <property type="entry name" value="GAF_2"/>
    <property type="match status" value="1"/>
</dbReference>
<dbReference type="InterPro" id="IPR016032">
    <property type="entry name" value="Sig_transdc_resp-reg_C-effctor"/>
</dbReference>
<evidence type="ECO:0000259" key="4">
    <source>
        <dbReference type="PROSITE" id="PS50043"/>
    </source>
</evidence>
<dbReference type="AlphaFoldDB" id="A0A6C0GPH2"/>
<evidence type="ECO:0000313" key="6">
    <source>
        <dbReference type="Proteomes" id="UP000480178"/>
    </source>
</evidence>
<dbReference type="Gene3D" id="3.30.450.40">
    <property type="match status" value="1"/>
</dbReference>
<protein>
    <submittedName>
        <fullName evidence="5">GAF domain-containing protein</fullName>
    </submittedName>
</protein>
<dbReference type="Gene3D" id="1.10.10.10">
    <property type="entry name" value="Winged helix-like DNA-binding domain superfamily/Winged helix DNA-binding domain"/>
    <property type="match status" value="1"/>
</dbReference>
<sequence length="320" mass="36087">MRDTEYFSHLYEIASDLNKEFSLHAALRKALEKTVNLLNLETGWIWLVQADVKSVYLAASYNLPPALSDHPERLSGWCYCIEKYLSDHIAKARNISEISCSRLKNIKTGTRELKFHATIPITTGGQKVGLINLVSKEIQQLNDTQLSILNTISELIGMAIQRTRLQESYTHPQATKDATILEVLNRILSPRLETLIIHLQEAIVVTEKTDISSVQEHLHASLTEAINLQEQLLLILHESSDPAQKSPDNHLKYPGSPLTNRELELLLLVKKGFTNKQIADQLFISERTVKFHMTSIMSKLYAGTRTEAVDIALKRGLLTA</sequence>
<feature type="domain" description="HTH luxR-type" evidence="4">
    <location>
        <begin position="251"/>
        <end position="316"/>
    </location>
</feature>
<dbReference type="InterPro" id="IPR029016">
    <property type="entry name" value="GAF-like_dom_sf"/>
</dbReference>
<dbReference type="SUPFAM" id="SSF55781">
    <property type="entry name" value="GAF domain-like"/>
    <property type="match status" value="1"/>
</dbReference>
<reference evidence="5 6" key="1">
    <citation type="submission" date="2020-01" db="EMBL/GenBank/DDBJ databases">
        <authorList>
            <person name="Kim M.K."/>
        </authorList>
    </citation>
    <scope>NUCLEOTIDE SEQUENCE [LARGE SCALE GENOMIC DNA]</scope>
    <source>
        <strain evidence="5 6">172606-1</strain>
    </source>
</reference>
<dbReference type="PANTHER" id="PTHR44688">
    <property type="entry name" value="DNA-BINDING TRANSCRIPTIONAL ACTIVATOR DEVR_DOSR"/>
    <property type="match status" value="1"/>
</dbReference>
<accession>A0A6C0GPH2</accession>
<dbReference type="SMART" id="SM00065">
    <property type="entry name" value="GAF"/>
    <property type="match status" value="1"/>
</dbReference>
<dbReference type="InterPro" id="IPR000792">
    <property type="entry name" value="Tscrpt_reg_LuxR_C"/>
</dbReference>
<dbReference type="CDD" id="cd06170">
    <property type="entry name" value="LuxR_C_like"/>
    <property type="match status" value="1"/>
</dbReference>
<dbReference type="Proteomes" id="UP000480178">
    <property type="component" value="Chromosome"/>
</dbReference>
<dbReference type="PROSITE" id="PS50043">
    <property type="entry name" value="HTH_LUXR_2"/>
    <property type="match status" value="1"/>
</dbReference>
<organism evidence="5 6">
    <name type="scientific">Rhodocytophaga rosea</name>
    <dbReference type="NCBI Taxonomy" id="2704465"/>
    <lineage>
        <taxon>Bacteria</taxon>
        <taxon>Pseudomonadati</taxon>
        <taxon>Bacteroidota</taxon>
        <taxon>Cytophagia</taxon>
        <taxon>Cytophagales</taxon>
        <taxon>Rhodocytophagaceae</taxon>
        <taxon>Rhodocytophaga</taxon>
    </lineage>
</organism>
<dbReference type="PANTHER" id="PTHR44688:SF25">
    <property type="entry name" value="HTH LUXR-TYPE DOMAIN-CONTAINING PROTEIN"/>
    <property type="match status" value="1"/>
</dbReference>
<keyword evidence="2" id="KW-0238">DNA-binding</keyword>
<keyword evidence="1" id="KW-0805">Transcription regulation</keyword>
<dbReference type="EMBL" id="CP048222">
    <property type="protein sequence ID" value="QHT69948.1"/>
    <property type="molecule type" value="Genomic_DNA"/>
</dbReference>
<dbReference type="PROSITE" id="PS00622">
    <property type="entry name" value="HTH_LUXR_1"/>
    <property type="match status" value="1"/>
</dbReference>
<dbReference type="GO" id="GO:0006355">
    <property type="term" value="P:regulation of DNA-templated transcription"/>
    <property type="evidence" value="ECO:0007669"/>
    <property type="project" value="InterPro"/>
</dbReference>
<dbReference type="InterPro" id="IPR003018">
    <property type="entry name" value="GAF"/>
</dbReference>
<dbReference type="InterPro" id="IPR036388">
    <property type="entry name" value="WH-like_DNA-bd_sf"/>
</dbReference>
<dbReference type="RefSeq" id="WP_162445931.1">
    <property type="nucleotide sequence ID" value="NZ_CP048222.1"/>
</dbReference>
<gene>
    <name evidence="5" type="ORF">GXP67_26525</name>
</gene>
<dbReference type="SMART" id="SM00421">
    <property type="entry name" value="HTH_LUXR"/>
    <property type="match status" value="1"/>
</dbReference>
<evidence type="ECO:0000256" key="2">
    <source>
        <dbReference type="ARBA" id="ARBA00023125"/>
    </source>
</evidence>
<keyword evidence="3" id="KW-0804">Transcription</keyword>
<keyword evidence="6" id="KW-1185">Reference proteome</keyword>
<evidence type="ECO:0000256" key="3">
    <source>
        <dbReference type="ARBA" id="ARBA00023163"/>
    </source>
</evidence>
<dbReference type="SUPFAM" id="SSF46894">
    <property type="entry name" value="C-terminal effector domain of the bipartite response regulators"/>
    <property type="match status" value="1"/>
</dbReference>
<proteinExistence type="predicted"/>
<evidence type="ECO:0000256" key="1">
    <source>
        <dbReference type="ARBA" id="ARBA00023015"/>
    </source>
</evidence>
<dbReference type="PRINTS" id="PR00038">
    <property type="entry name" value="HTHLUXR"/>
</dbReference>
<dbReference type="GO" id="GO:0003677">
    <property type="term" value="F:DNA binding"/>
    <property type="evidence" value="ECO:0007669"/>
    <property type="project" value="UniProtKB-KW"/>
</dbReference>
<dbReference type="Pfam" id="PF00196">
    <property type="entry name" value="GerE"/>
    <property type="match status" value="1"/>
</dbReference>
<dbReference type="KEGG" id="rhoz:GXP67_26525"/>